<keyword evidence="16" id="KW-1208">Phospholipid metabolism</keyword>
<gene>
    <name evidence="20" type="ORF">GOZ95_19685</name>
</gene>
<keyword evidence="15" id="KW-0594">Phospholipid biosynthesis</keyword>
<organism evidence="20 21">
    <name type="scientific">Agrobacterium vitis</name>
    <name type="common">Rhizobium vitis</name>
    <dbReference type="NCBI Taxonomy" id="373"/>
    <lineage>
        <taxon>Bacteria</taxon>
        <taxon>Pseudomonadati</taxon>
        <taxon>Pseudomonadota</taxon>
        <taxon>Alphaproteobacteria</taxon>
        <taxon>Hyphomicrobiales</taxon>
        <taxon>Rhizobiaceae</taxon>
        <taxon>Rhizobium/Agrobacterium group</taxon>
        <taxon>Agrobacterium</taxon>
    </lineage>
</organism>
<evidence type="ECO:0000256" key="14">
    <source>
        <dbReference type="ARBA" id="ARBA00023136"/>
    </source>
</evidence>
<dbReference type="PIRSF" id="PIRSF001273">
    <property type="entry name" value="CDH"/>
    <property type="match status" value="1"/>
</dbReference>
<sequence>MTSRPLSSIALGLIGLLAASAIAHADPDALWKIVHDKCVVATAPCVRVNTGEHYALLKDQRGVAQHLLIPTDKITGIESPALLDDKTPNFFADAWNERAAVNAKLPHPLARDALSLAVNAQDARSQNQPHIHIDCLSPDAHALLTKMANEIGTDWAPLPAEVAGHHFIAMKVEGDTLAGYNPFLALAKTLQDPSTEMASHNLVVVGASFATGPGFIILTDVAPAATIGFSGGEDVQDHSCRIDPV</sequence>
<protein>
    <recommendedName>
        <fullName evidence="7">CDP-diacylglycerol pyrophosphatase</fullName>
        <ecNumber evidence="6">3.6.1.26</ecNumber>
    </recommendedName>
    <alternativeName>
        <fullName evidence="17">CDP-diacylglycerol phosphatidylhydrolase</fullName>
    </alternativeName>
    <alternativeName>
        <fullName evidence="18">CDP-diglyceride hydrolase</fullName>
    </alternativeName>
</protein>
<evidence type="ECO:0000256" key="9">
    <source>
        <dbReference type="ARBA" id="ARBA00022516"/>
    </source>
</evidence>
<evidence type="ECO:0000313" key="21">
    <source>
        <dbReference type="Proteomes" id="UP000436692"/>
    </source>
</evidence>
<dbReference type="EC" id="3.6.1.26" evidence="6"/>
<keyword evidence="9" id="KW-0444">Lipid biosynthesis</keyword>
<keyword evidence="12" id="KW-1133">Transmembrane helix</keyword>
<evidence type="ECO:0000256" key="2">
    <source>
        <dbReference type="ARBA" id="ARBA00004162"/>
    </source>
</evidence>
<dbReference type="GO" id="GO:0005886">
    <property type="term" value="C:plasma membrane"/>
    <property type="evidence" value="ECO:0007669"/>
    <property type="project" value="UniProtKB-SubCell"/>
</dbReference>
<dbReference type="SUPFAM" id="SSF54197">
    <property type="entry name" value="HIT-like"/>
    <property type="match status" value="1"/>
</dbReference>
<evidence type="ECO:0000256" key="16">
    <source>
        <dbReference type="ARBA" id="ARBA00023264"/>
    </source>
</evidence>
<proteinExistence type="inferred from homology"/>
<evidence type="ECO:0000256" key="3">
    <source>
        <dbReference type="ARBA" id="ARBA00004927"/>
    </source>
</evidence>
<evidence type="ECO:0000256" key="11">
    <source>
        <dbReference type="ARBA" id="ARBA00022801"/>
    </source>
</evidence>
<comment type="catalytic activity">
    <reaction evidence="1">
        <text>a CDP-1,2-diacyl-sn-glycerol + H2O = a 1,2-diacyl-sn-glycero-3-phosphate + CMP + 2 H(+)</text>
        <dbReference type="Rhea" id="RHEA:15221"/>
        <dbReference type="ChEBI" id="CHEBI:15377"/>
        <dbReference type="ChEBI" id="CHEBI:15378"/>
        <dbReference type="ChEBI" id="CHEBI:58332"/>
        <dbReference type="ChEBI" id="CHEBI:58608"/>
        <dbReference type="ChEBI" id="CHEBI:60377"/>
        <dbReference type="EC" id="3.6.1.26"/>
    </reaction>
</comment>
<dbReference type="Gene3D" id="3.30.428.30">
    <property type="entry name" value="HIT family - CDH-like"/>
    <property type="match status" value="1"/>
</dbReference>
<comment type="subcellular location">
    <subcellularLocation>
        <location evidence="2">Cell membrane</location>
        <topology evidence="2">Single-pass membrane protein</topology>
    </subcellularLocation>
</comment>
<feature type="chain" id="PRO_5042274635" description="CDP-diacylglycerol pyrophosphatase" evidence="19">
    <location>
        <begin position="26"/>
        <end position="245"/>
    </location>
</feature>
<accession>A0AAE4WHC9</accession>
<dbReference type="Pfam" id="PF02611">
    <property type="entry name" value="CDH"/>
    <property type="match status" value="1"/>
</dbReference>
<evidence type="ECO:0000256" key="8">
    <source>
        <dbReference type="ARBA" id="ARBA00022475"/>
    </source>
</evidence>
<keyword evidence="19" id="KW-0732">Signal</keyword>
<evidence type="ECO:0000256" key="12">
    <source>
        <dbReference type="ARBA" id="ARBA00022989"/>
    </source>
</evidence>
<feature type="signal peptide" evidence="19">
    <location>
        <begin position="1"/>
        <end position="25"/>
    </location>
</feature>
<dbReference type="InterPro" id="IPR003763">
    <property type="entry name" value="CDP-diacylglyc_Pase"/>
</dbReference>
<evidence type="ECO:0000256" key="5">
    <source>
        <dbReference type="ARBA" id="ARBA00006435"/>
    </source>
</evidence>
<comment type="pathway">
    <text evidence="4">Lipid metabolism.</text>
</comment>
<dbReference type="EMBL" id="WPHM01000011">
    <property type="protein sequence ID" value="MUZ59668.1"/>
    <property type="molecule type" value="Genomic_DNA"/>
</dbReference>
<evidence type="ECO:0000256" key="10">
    <source>
        <dbReference type="ARBA" id="ARBA00022692"/>
    </source>
</evidence>
<keyword evidence="8" id="KW-1003">Cell membrane</keyword>
<comment type="pathway">
    <text evidence="3">Phospholipid metabolism; CDP-diacylglycerol degradation; phosphatidate from CDP-diacylglycerol: step 1/1.</text>
</comment>
<keyword evidence="11" id="KW-0378">Hydrolase</keyword>
<dbReference type="InterPro" id="IPR036265">
    <property type="entry name" value="HIT-like_sf"/>
</dbReference>
<evidence type="ECO:0000256" key="18">
    <source>
        <dbReference type="ARBA" id="ARBA00032892"/>
    </source>
</evidence>
<evidence type="ECO:0000256" key="4">
    <source>
        <dbReference type="ARBA" id="ARBA00005189"/>
    </source>
</evidence>
<evidence type="ECO:0000256" key="19">
    <source>
        <dbReference type="SAM" id="SignalP"/>
    </source>
</evidence>
<dbReference type="GO" id="GO:0008715">
    <property type="term" value="F:CDP-diacylglycerol diphosphatase activity"/>
    <property type="evidence" value="ECO:0007669"/>
    <property type="project" value="UniProtKB-EC"/>
</dbReference>
<name>A0AAE4WHC9_AGRVI</name>
<dbReference type="Proteomes" id="UP000436692">
    <property type="component" value="Unassembled WGS sequence"/>
</dbReference>
<comment type="caution">
    <text evidence="20">The sequence shown here is derived from an EMBL/GenBank/DDBJ whole genome shotgun (WGS) entry which is preliminary data.</text>
</comment>
<keyword evidence="14" id="KW-0472">Membrane</keyword>
<evidence type="ECO:0000256" key="1">
    <source>
        <dbReference type="ARBA" id="ARBA00001007"/>
    </source>
</evidence>
<keyword evidence="13" id="KW-0443">Lipid metabolism</keyword>
<dbReference type="AlphaFoldDB" id="A0AAE4WHC9"/>
<evidence type="ECO:0000256" key="6">
    <source>
        <dbReference type="ARBA" id="ARBA00012375"/>
    </source>
</evidence>
<reference evidence="20 21" key="1">
    <citation type="submission" date="2019-12" db="EMBL/GenBank/DDBJ databases">
        <title>Whole-genome sequencing of Allorhizobium vitis.</title>
        <authorList>
            <person name="Gan H.M."/>
            <person name="Szegedi E."/>
            <person name="Burr T."/>
            <person name="Savka M.A."/>
        </authorList>
    </citation>
    <scope>NUCLEOTIDE SEQUENCE [LARGE SCALE GENOMIC DNA]</scope>
    <source>
        <strain evidence="20 21">CG989</strain>
    </source>
</reference>
<evidence type="ECO:0000256" key="17">
    <source>
        <dbReference type="ARBA" id="ARBA00032888"/>
    </source>
</evidence>
<evidence type="ECO:0000256" key="15">
    <source>
        <dbReference type="ARBA" id="ARBA00023209"/>
    </source>
</evidence>
<comment type="similarity">
    <text evidence="5">Belongs to the Cdh family.</text>
</comment>
<dbReference type="RefSeq" id="WP_156548586.1">
    <property type="nucleotide sequence ID" value="NZ_JABAEJ010000006.1"/>
</dbReference>
<evidence type="ECO:0000313" key="20">
    <source>
        <dbReference type="EMBL" id="MUZ59668.1"/>
    </source>
</evidence>
<keyword evidence="10" id="KW-0812">Transmembrane</keyword>
<dbReference type="GO" id="GO:0008654">
    <property type="term" value="P:phospholipid biosynthetic process"/>
    <property type="evidence" value="ECO:0007669"/>
    <property type="project" value="UniProtKB-KW"/>
</dbReference>
<evidence type="ECO:0000256" key="13">
    <source>
        <dbReference type="ARBA" id="ARBA00023098"/>
    </source>
</evidence>
<evidence type="ECO:0000256" key="7">
    <source>
        <dbReference type="ARBA" id="ARBA00019608"/>
    </source>
</evidence>